<evidence type="ECO:0000313" key="3">
    <source>
        <dbReference type="Proteomes" id="UP000499080"/>
    </source>
</evidence>
<organism evidence="2 3">
    <name type="scientific">Araneus ventricosus</name>
    <name type="common">Orbweaver spider</name>
    <name type="synonym">Epeira ventricosa</name>
    <dbReference type="NCBI Taxonomy" id="182803"/>
    <lineage>
        <taxon>Eukaryota</taxon>
        <taxon>Metazoa</taxon>
        <taxon>Ecdysozoa</taxon>
        <taxon>Arthropoda</taxon>
        <taxon>Chelicerata</taxon>
        <taxon>Arachnida</taxon>
        <taxon>Araneae</taxon>
        <taxon>Araneomorphae</taxon>
        <taxon>Entelegynae</taxon>
        <taxon>Araneoidea</taxon>
        <taxon>Araneidae</taxon>
        <taxon>Araneus</taxon>
    </lineage>
</organism>
<protein>
    <recommendedName>
        <fullName evidence="4">MATH domain-containing protein</fullName>
    </recommendedName>
</protein>
<reference evidence="2 3" key="1">
    <citation type="journal article" date="2019" name="Sci. Rep.">
        <title>Orb-weaving spider Araneus ventricosus genome elucidates the spidroin gene catalogue.</title>
        <authorList>
            <person name="Kono N."/>
            <person name="Nakamura H."/>
            <person name="Ohtoshi R."/>
            <person name="Moran D.A.P."/>
            <person name="Shinohara A."/>
            <person name="Yoshida Y."/>
            <person name="Fujiwara M."/>
            <person name="Mori M."/>
            <person name="Tomita M."/>
            <person name="Arakawa K."/>
        </authorList>
    </citation>
    <scope>NUCLEOTIDE SEQUENCE [LARGE SCALE GENOMIC DNA]</scope>
</reference>
<feature type="region of interest" description="Disordered" evidence="1">
    <location>
        <begin position="72"/>
        <end position="104"/>
    </location>
</feature>
<dbReference type="Proteomes" id="UP000499080">
    <property type="component" value="Unassembled WGS sequence"/>
</dbReference>
<name>A0A4Y2RTP5_ARAVE</name>
<comment type="caution">
    <text evidence="2">The sequence shown here is derived from an EMBL/GenBank/DDBJ whole genome shotgun (WGS) entry which is preliminary data.</text>
</comment>
<accession>A0A4Y2RTP5</accession>
<dbReference type="EMBL" id="BGPR01018468">
    <property type="protein sequence ID" value="GBN79247.1"/>
    <property type="molecule type" value="Genomic_DNA"/>
</dbReference>
<gene>
    <name evidence="2" type="ORF">AVEN_258048_1</name>
</gene>
<evidence type="ECO:0008006" key="4">
    <source>
        <dbReference type="Google" id="ProtNLM"/>
    </source>
</evidence>
<dbReference type="AlphaFoldDB" id="A0A4Y2RTP5"/>
<evidence type="ECO:0000256" key="1">
    <source>
        <dbReference type="SAM" id="MobiDB-lite"/>
    </source>
</evidence>
<sequence length="171" mass="19733">MSLFKVVYCFARTRLRIEKVSLSWLIEDFRSSDENSKYAQEIRSASFKNSVICTQIFWTSCCEKKLNVKFTPSVTNDNDESDDDKSDNNNSDDDESYDDSDDDRNSDAIDCYTCKMFLSDALGKEECILDETRFDFSKEGKITLPLTRNMFMEEPSKYLTNGAVMLKNTVI</sequence>
<proteinExistence type="predicted"/>
<keyword evidence="3" id="KW-1185">Reference proteome</keyword>
<feature type="compositionally biased region" description="Acidic residues" evidence="1">
    <location>
        <begin position="77"/>
        <end position="104"/>
    </location>
</feature>
<evidence type="ECO:0000313" key="2">
    <source>
        <dbReference type="EMBL" id="GBN79247.1"/>
    </source>
</evidence>